<keyword evidence="1" id="KW-0812">Transmembrane</keyword>
<evidence type="ECO:0000256" key="1">
    <source>
        <dbReference type="SAM" id="Phobius"/>
    </source>
</evidence>
<feature type="transmembrane region" description="Helical" evidence="1">
    <location>
        <begin position="58"/>
        <end position="80"/>
    </location>
</feature>
<sequence>MARHNISLLIAIVLSLVVYIITMVFSVLAGPGISPFSSSTGNVSDEFVTQITPSGWTFSIWGIIYVALALVLLYILSGLFRKNAYGYVYCSPAVLSYGFFGAWCLNLAINTGWLFLWDRRIMPAALAFLILIALTNYAVIFFSCWGLHKYGAWLDKYHKVDLWLHRVLIQNGVAIYATWTTIASLINLNIVLVYDAGVSSTDASTIALSILTVVLVVWFILENSVLDKHVRLILSIYPVVIWALTGVYTETYNPAAPTRNNIFIVSLLGISCLLFVVRLLLVAWRQIKQPLYRDVDPDLIKPTMGKHNFFRLGAVAISFAFFVISLVFNVLSVFGAGPYLTTTANVSAVFDTLLTPPGWTFAIWGVIYIWLAAMNVYIVAGLFRKNETGYMYCSPPVLPYGFFVCWCLNQCFNIAWLLVWDRGMMIPALIFLILLVATNYSMIFFCCHGLHVYGAWLKKYCKRDLWLLRALVQNGVMVYTTWTTIATLLNLTIVLVYDANMSPIDAATVSYSLLSVLLVVWFALENTILDKHVRYVLITYVVVIWALAGNMNKNYDANSPGRIGIFIAVLLAVSCVLFVIRIILVVWRHFKKPLYEDAGPEAMEVMEISKKDKKIFR</sequence>
<feature type="transmembrane region" description="Helical" evidence="1">
    <location>
        <begin position="425"/>
        <end position="456"/>
    </location>
</feature>
<protein>
    <submittedName>
        <fullName evidence="2">Uncharacterized protein</fullName>
    </submittedName>
</protein>
<feature type="transmembrane region" description="Helical" evidence="1">
    <location>
        <begin position="168"/>
        <end position="191"/>
    </location>
</feature>
<evidence type="ECO:0000313" key="3">
    <source>
        <dbReference type="Proteomes" id="UP000646548"/>
    </source>
</evidence>
<accession>A0A834CD40</accession>
<dbReference type="Proteomes" id="UP000646548">
    <property type="component" value="Unassembled WGS sequence"/>
</dbReference>
<reference evidence="2" key="1">
    <citation type="journal article" name="BMC Genomics">
        <title>Long-read sequencing and de novo genome assembly of marine medaka (Oryzias melastigma).</title>
        <authorList>
            <person name="Liang P."/>
            <person name="Saqib H.S.A."/>
            <person name="Ni X."/>
            <person name="Shen Y."/>
        </authorList>
    </citation>
    <scope>NUCLEOTIDE SEQUENCE</scope>
    <source>
        <strain evidence="2">Bigg-433</strain>
    </source>
</reference>
<dbReference type="AlphaFoldDB" id="A0A834CD40"/>
<feature type="transmembrane region" description="Helical" evidence="1">
    <location>
        <begin position="87"/>
        <end position="109"/>
    </location>
</feature>
<feature type="transmembrane region" description="Helical" evidence="1">
    <location>
        <begin position="476"/>
        <end position="497"/>
    </location>
</feature>
<comment type="caution">
    <text evidence="2">The sequence shown here is derived from an EMBL/GenBank/DDBJ whole genome shotgun (WGS) entry which is preliminary data.</text>
</comment>
<feature type="transmembrane region" description="Helical" evidence="1">
    <location>
        <begin position="7"/>
        <end position="29"/>
    </location>
</feature>
<keyword evidence="1" id="KW-0472">Membrane</keyword>
<dbReference type="EMBL" id="WKFB01000307">
    <property type="protein sequence ID" value="KAF6727285.1"/>
    <property type="molecule type" value="Genomic_DNA"/>
</dbReference>
<proteinExistence type="predicted"/>
<feature type="transmembrane region" description="Helical" evidence="1">
    <location>
        <begin position="563"/>
        <end position="587"/>
    </location>
</feature>
<dbReference type="PANTHER" id="PTHR33802:SF4">
    <property type="entry name" value="SI:DKEY-29D8.3"/>
    <property type="match status" value="1"/>
</dbReference>
<name>A0A834CD40_ORYME</name>
<feature type="transmembrane region" description="Helical" evidence="1">
    <location>
        <begin position="533"/>
        <end position="551"/>
    </location>
</feature>
<feature type="transmembrane region" description="Helical" evidence="1">
    <location>
        <begin position="400"/>
        <end position="419"/>
    </location>
</feature>
<organism evidence="2 3">
    <name type="scientific">Oryzias melastigma</name>
    <name type="common">Marine medaka</name>
    <dbReference type="NCBI Taxonomy" id="30732"/>
    <lineage>
        <taxon>Eukaryota</taxon>
        <taxon>Metazoa</taxon>
        <taxon>Chordata</taxon>
        <taxon>Craniata</taxon>
        <taxon>Vertebrata</taxon>
        <taxon>Euteleostomi</taxon>
        <taxon>Actinopterygii</taxon>
        <taxon>Neopterygii</taxon>
        <taxon>Teleostei</taxon>
        <taxon>Neoteleostei</taxon>
        <taxon>Acanthomorphata</taxon>
        <taxon>Ovalentaria</taxon>
        <taxon>Atherinomorphae</taxon>
        <taxon>Beloniformes</taxon>
        <taxon>Adrianichthyidae</taxon>
        <taxon>Oryziinae</taxon>
        <taxon>Oryzias</taxon>
    </lineage>
</organism>
<feature type="transmembrane region" description="Helical" evidence="1">
    <location>
        <begin position="203"/>
        <end position="220"/>
    </location>
</feature>
<feature type="transmembrane region" description="Helical" evidence="1">
    <location>
        <begin position="359"/>
        <end position="380"/>
    </location>
</feature>
<feature type="transmembrane region" description="Helical" evidence="1">
    <location>
        <begin position="309"/>
        <end position="339"/>
    </location>
</feature>
<feature type="transmembrane region" description="Helical" evidence="1">
    <location>
        <begin position="261"/>
        <end position="284"/>
    </location>
</feature>
<gene>
    <name evidence="2" type="ORF">FQA47_022551</name>
</gene>
<feature type="transmembrane region" description="Helical" evidence="1">
    <location>
        <begin position="232"/>
        <end position="249"/>
    </location>
</feature>
<dbReference type="PANTHER" id="PTHR33802">
    <property type="entry name" value="SI:CH211-161H7.5-RELATED"/>
    <property type="match status" value="1"/>
</dbReference>
<feature type="transmembrane region" description="Helical" evidence="1">
    <location>
        <begin position="121"/>
        <end position="147"/>
    </location>
</feature>
<keyword evidence="1" id="KW-1133">Transmembrane helix</keyword>
<evidence type="ECO:0000313" key="2">
    <source>
        <dbReference type="EMBL" id="KAF6727285.1"/>
    </source>
</evidence>
<feature type="transmembrane region" description="Helical" evidence="1">
    <location>
        <begin position="503"/>
        <end position="524"/>
    </location>
</feature>